<dbReference type="EMBL" id="FOCX01000012">
    <property type="protein sequence ID" value="SEO42268.1"/>
    <property type="molecule type" value="Genomic_DNA"/>
</dbReference>
<reference evidence="3" key="1">
    <citation type="submission" date="2016-10" db="EMBL/GenBank/DDBJ databases">
        <authorList>
            <person name="Varghese N."/>
            <person name="Submissions S."/>
        </authorList>
    </citation>
    <scope>NUCLEOTIDE SEQUENCE [LARGE SCALE GENOMIC DNA]</scope>
    <source>
        <strain evidence="3">IBRC-M 10043</strain>
    </source>
</reference>
<evidence type="ECO:0000313" key="2">
    <source>
        <dbReference type="EMBL" id="SEO42268.1"/>
    </source>
</evidence>
<protein>
    <submittedName>
        <fullName evidence="2">Uncharacterized protein</fullName>
    </submittedName>
</protein>
<evidence type="ECO:0000256" key="1">
    <source>
        <dbReference type="SAM" id="MobiDB-lite"/>
    </source>
</evidence>
<proteinExistence type="predicted"/>
<gene>
    <name evidence="2" type="ORF">SAMN05216388_101277</name>
</gene>
<dbReference type="OrthoDB" id="325633at2157"/>
<feature type="compositionally biased region" description="Polar residues" evidence="1">
    <location>
        <begin position="43"/>
        <end position="57"/>
    </location>
</feature>
<dbReference type="RefSeq" id="WP_092661020.1">
    <property type="nucleotide sequence ID" value="NZ_FOCX01000012.1"/>
</dbReference>
<name>A0A1H8PKN9_9EURY</name>
<dbReference type="Proteomes" id="UP000198775">
    <property type="component" value="Unassembled WGS sequence"/>
</dbReference>
<evidence type="ECO:0000313" key="3">
    <source>
        <dbReference type="Proteomes" id="UP000198775"/>
    </source>
</evidence>
<feature type="region of interest" description="Disordered" evidence="1">
    <location>
        <begin position="34"/>
        <end position="57"/>
    </location>
</feature>
<accession>A0A1H8PKN9</accession>
<organism evidence="2 3">
    <name type="scientific">Halorientalis persicus</name>
    <dbReference type="NCBI Taxonomy" id="1367881"/>
    <lineage>
        <taxon>Archaea</taxon>
        <taxon>Methanobacteriati</taxon>
        <taxon>Methanobacteriota</taxon>
        <taxon>Stenosarchaea group</taxon>
        <taxon>Halobacteria</taxon>
        <taxon>Halobacteriales</taxon>
        <taxon>Haloarculaceae</taxon>
        <taxon>Halorientalis</taxon>
    </lineage>
</organism>
<keyword evidence="3" id="KW-1185">Reference proteome</keyword>
<dbReference type="AlphaFoldDB" id="A0A1H8PKN9"/>
<sequence length="256" mass="26330">MTDRRLVAAAVVIVAVAAVATGLVLGVFDGGPSDDATDGPGPNGSTASDDPTVSFVTGNDDRLQVVGTTKQWIRGESDLPPGTEVEVRVTSTGSEPWARTETVEVNGSGTFGARLNLSPAAATETFQVAVVDAENGTRLANATGVAVANEYASKNPAVALWRSSGSVMRVDAAPNRTILGKTDLPPGTVLEVDLRSTGSSPFLKDFEATVDAEGTFGGTLNFSDVRANSSFNAMVTYAENGTEIVDQPGVVVPPES</sequence>
<dbReference type="NCBIfam" id="NF045517">
    <property type="entry name" value="halo_surf_dom"/>
    <property type="match status" value="2"/>
</dbReference>